<proteinExistence type="predicted"/>
<dbReference type="InterPro" id="IPR029039">
    <property type="entry name" value="Flavoprotein-like_sf"/>
</dbReference>
<dbReference type="PANTHER" id="PTHR37297">
    <property type="entry name" value="PROTEIN NRDI"/>
    <property type="match status" value="1"/>
</dbReference>
<dbReference type="RefSeq" id="WP_029071660.1">
    <property type="nucleotide sequence ID" value="NZ_JQBL01000036.1"/>
</dbReference>
<name>A0A0R2H453_9FIRM</name>
<evidence type="ECO:0000313" key="1">
    <source>
        <dbReference type="EMBL" id="KRN47689.1"/>
    </source>
</evidence>
<protein>
    <submittedName>
        <fullName evidence="1">Uncharacterized protein</fullName>
    </submittedName>
</protein>
<gene>
    <name evidence="1" type="ORF">IV49_GL001338</name>
</gene>
<dbReference type="InterPro" id="IPR004465">
    <property type="entry name" value="RNR_NrdI"/>
</dbReference>
<dbReference type="EMBL" id="JQBL01000036">
    <property type="protein sequence ID" value="KRN47689.1"/>
    <property type="molecule type" value="Genomic_DNA"/>
</dbReference>
<sequence>MKTVFASRTGNVESIIEKLGLIDSALRIEDGSENIAEDFILLTYTDGYGDVPVEVDDFLSVHSDHLKGVIVSGDQSYGEAYCGAGTVISEQYDVPVLYNVENDGTDEDIQAIKKILNL</sequence>
<dbReference type="AlphaFoldDB" id="A0A0R2H453"/>
<dbReference type="PATRIC" id="fig|1410657.5.peg.1386"/>
<evidence type="ECO:0000313" key="2">
    <source>
        <dbReference type="Proteomes" id="UP000051841"/>
    </source>
</evidence>
<dbReference type="NCBIfam" id="TIGR00333">
    <property type="entry name" value="nrdI"/>
    <property type="match status" value="1"/>
</dbReference>
<comment type="caution">
    <text evidence="1">The sequence shown here is derived from an EMBL/GenBank/DDBJ whole genome shotgun (WGS) entry which is preliminary data.</text>
</comment>
<dbReference type="Pfam" id="PF07972">
    <property type="entry name" value="Flavodoxin_NdrI"/>
    <property type="match status" value="1"/>
</dbReference>
<dbReference type="GO" id="GO:0010181">
    <property type="term" value="F:FMN binding"/>
    <property type="evidence" value="ECO:0007669"/>
    <property type="project" value="InterPro"/>
</dbReference>
<dbReference type="PANTHER" id="PTHR37297:SF1">
    <property type="entry name" value="PROTEIN NRDI"/>
    <property type="match status" value="1"/>
</dbReference>
<keyword evidence="2" id="KW-1185">Reference proteome</keyword>
<accession>A0A0R2H453</accession>
<reference evidence="1 2" key="1">
    <citation type="journal article" date="2015" name="Genome Announc.">
        <title>Expanding the biotechnology potential of lactobacilli through comparative genomics of 213 strains and associated genera.</title>
        <authorList>
            <person name="Sun Z."/>
            <person name="Harris H.M."/>
            <person name="McCann A."/>
            <person name="Guo C."/>
            <person name="Argimon S."/>
            <person name="Zhang W."/>
            <person name="Yang X."/>
            <person name="Jeffery I.B."/>
            <person name="Cooney J.C."/>
            <person name="Kagawa T.F."/>
            <person name="Liu W."/>
            <person name="Song Y."/>
            <person name="Salvetti E."/>
            <person name="Wrobel A."/>
            <person name="Rasinkangas P."/>
            <person name="Parkhill J."/>
            <person name="Rea M.C."/>
            <person name="O'Sullivan O."/>
            <person name="Ritari J."/>
            <person name="Douillard F.P."/>
            <person name="Paul Ross R."/>
            <person name="Yang R."/>
            <person name="Briner A.E."/>
            <person name="Felis G.E."/>
            <person name="de Vos W.M."/>
            <person name="Barrangou R."/>
            <person name="Klaenhammer T.R."/>
            <person name="Caufield P.W."/>
            <person name="Cui Y."/>
            <person name="Zhang H."/>
            <person name="O'Toole P.W."/>
        </authorList>
    </citation>
    <scope>NUCLEOTIDE SEQUENCE [LARGE SCALE GENOMIC DNA]</scope>
    <source>
        <strain evidence="1 2">DSM 20405</strain>
    </source>
</reference>
<dbReference type="SUPFAM" id="SSF52218">
    <property type="entry name" value="Flavoproteins"/>
    <property type="match status" value="1"/>
</dbReference>
<dbReference type="Gene3D" id="3.40.50.360">
    <property type="match status" value="1"/>
</dbReference>
<dbReference type="Proteomes" id="UP000051841">
    <property type="component" value="Unassembled WGS sequence"/>
</dbReference>
<organism evidence="1 2">
    <name type="scientific">Kandleria vitulina DSM 20405</name>
    <dbReference type="NCBI Taxonomy" id="1410657"/>
    <lineage>
        <taxon>Bacteria</taxon>
        <taxon>Bacillati</taxon>
        <taxon>Bacillota</taxon>
        <taxon>Erysipelotrichia</taxon>
        <taxon>Erysipelotrichales</taxon>
        <taxon>Coprobacillaceae</taxon>
        <taxon>Kandleria</taxon>
    </lineage>
</organism>